<dbReference type="Proteomes" id="UP001341281">
    <property type="component" value="Chromosome 02"/>
</dbReference>
<feature type="compositionally biased region" description="Pro residues" evidence="1">
    <location>
        <begin position="141"/>
        <end position="150"/>
    </location>
</feature>
<feature type="region of interest" description="Disordered" evidence="1">
    <location>
        <begin position="127"/>
        <end position="217"/>
    </location>
</feature>
<feature type="compositionally biased region" description="Basic residues" evidence="1">
    <location>
        <begin position="400"/>
        <end position="422"/>
    </location>
</feature>
<feature type="compositionally biased region" description="Pro residues" evidence="1">
    <location>
        <begin position="29"/>
        <end position="47"/>
    </location>
</feature>
<dbReference type="AlphaFoldDB" id="A0AAQ3WFW7"/>
<feature type="region of interest" description="Disordered" evidence="1">
    <location>
        <begin position="363"/>
        <end position="465"/>
    </location>
</feature>
<dbReference type="EMBL" id="CP144746">
    <property type="protein sequence ID" value="WVZ60145.1"/>
    <property type="molecule type" value="Genomic_DNA"/>
</dbReference>
<evidence type="ECO:0000313" key="2">
    <source>
        <dbReference type="EMBL" id="WVZ60145.1"/>
    </source>
</evidence>
<feature type="compositionally biased region" description="Low complexity" evidence="1">
    <location>
        <begin position="95"/>
        <end position="111"/>
    </location>
</feature>
<accession>A0AAQ3WFW7</accession>
<protein>
    <submittedName>
        <fullName evidence="2">Uncharacterized protein</fullName>
    </submittedName>
</protein>
<sequence>GWRDPIKPRPPHSRLPPTLPPSNLATSPPQQPWSPRPPPPPRAPPPSTCAGRSPSPQAASSRCSSSPSAVARPPFRSPPPRPRGSSSPRAPPPRGAAAPAVRGARALAPAAAAGRLAPALRVPHLRLGGGRRHDAPLPARALPPPEPLHPAPRRGGARRRPGRPRRLRRRAPRARRGRERQGHREGQPRHLQGPHHGHHHAARRRHVPVGRGTRPRRRLGLVHQPLRRRLPARHAGRSHACVLQAAARSQLHRSHEQHQLESVCKGDARDHRPGAVYEDEGRSVLGTGEAELADSLQTVHRFGVDGAVSTVRGVPDLGVGEPPAHGAHVLRQLHLLAGGLLPHGGVQRRRVPQHHREQRPALHLLGQPADAAPALPHPRRLGPDARQRRALRAQVPQGRPRARPDRRRHPRAPGPRHGRARRLVRDGGGGGRRRGAEQRERSVRGRRRERERGVPAARARGRAAAEARHVAAVGGELPAEAVHRTRRELIEPGRACIELLSLARRCSALAAAGIDDLSIIRSTSYLTQCVGVNPALWNVPYMRTSCVV</sequence>
<proteinExistence type="predicted"/>
<evidence type="ECO:0000313" key="3">
    <source>
        <dbReference type="Proteomes" id="UP001341281"/>
    </source>
</evidence>
<organism evidence="2 3">
    <name type="scientific">Paspalum notatum var. saurae</name>
    <dbReference type="NCBI Taxonomy" id="547442"/>
    <lineage>
        <taxon>Eukaryota</taxon>
        <taxon>Viridiplantae</taxon>
        <taxon>Streptophyta</taxon>
        <taxon>Embryophyta</taxon>
        <taxon>Tracheophyta</taxon>
        <taxon>Spermatophyta</taxon>
        <taxon>Magnoliopsida</taxon>
        <taxon>Liliopsida</taxon>
        <taxon>Poales</taxon>
        <taxon>Poaceae</taxon>
        <taxon>PACMAD clade</taxon>
        <taxon>Panicoideae</taxon>
        <taxon>Andropogonodae</taxon>
        <taxon>Paspaleae</taxon>
        <taxon>Paspalinae</taxon>
        <taxon>Paspalum</taxon>
    </lineage>
</organism>
<evidence type="ECO:0000256" key="1">
    <source>
        <dbReference type="SAM" id="MobiDB-lite"/>
    </source>
</evidence>
<keyword evidence="3" id="KW-1185">Reference proteome</keyword>
<feature type="compositionally biased region" description="Low complexity" evidence="1">
    <location>
        <begin position="50"/>
        <end position="74"/>
    </location>
</feature>
<feature type="compositionally biased region" description="Basic residues" evidence="1">
    <location>
        <begin position="192"/>
        <end position="217"/>
    </location>
</feature>
<gene>
    <name evidence="2" type="ORF">U9M48_010203</name>
</gene>
<feature type="region of interest" description="Disordered" evidence="1">
    <location>
        <begin position="1"/>
        <end position="111"/>
    </location>
</feature>
<reference evidence="2 3" key="1">
    <citation type="submission" date="2024-02" db="EMBL/GenBank/DDBJ databases">
        <title>High-quality chromosome-scale genome assembly of Pensacola bahiagrass (Paspalum notatum Flugge var. saurae).</title>
        <authorList>
            <person name="Vega J.M."/>
            <person name="Podio M."/>
            <person name="Orjuela J."/>
            <person name="Siena L.A."/>
            <person name="Pessino S.C."/>
            <person name="Combes M.C."/>
            <person name="Mariac C."/>
            <person name="Albertini E."/>
            <person name="Pupilli F."/>
            <person name="Ortiz J.P.A."/>
            <person name="Leblanc O."/>
        </authorList>
    </citation>
    <scope>NUCLEOTIDE SEQUENCE [LARGE SCALE GENOMIC DNA]</scope>
    <source>
        <strain evidence="2">R1</strain>
        <tissue evidence="2">Leaf</tissue>
    </source>
</reference>
<name>A0AAQ3WFW7_PASNO</name>
<feature type="compositionally biased region" description="Basic residues" evidence="1">
    <location>
        <begin position="151"/>
        <end position="178"/>
    </location>
</feature>
<feature type="compositionally biased region" description="Basic and acidic residues" evidence="1">
    <location>
        <begin position="434"/>
        <end position="453"/>
    </location>
</feature>
<feature type="non-terminal residue" evidence="2">
    <location>
        <position position="1"/>
    </location>
</feature>
<feature type="compositionally biased region" description="Basic and acidic residues" evidence="1">
    <location>
        <begin position="179"/>
        <end position="188"/>
    </location>
</feature>